<dbReference type="AlphaFoldDB" id="A0AB39KS76"/>
<protein>
    <recommendedName>
        <fullName evidence="3">MFS transporter</fullName>
    </recommendedName>
</protein>
<dbReference type="RefSeq" id="WP_369059562.1">
    <property type="nucleotide sequence ID" value="NZ_CP158375.1"/>
</dbReference>
<sequence>MRKNLLFVAYGYLFWAGVLHFQIEVVLPHLDERMAQGPQSDLYYGLHSAYALGQAAFGLAAVLIVRSGSDLLARRPGQAVGLAAVAGWLAFAAIFIDYVQPRIHMIVVLVLLIGAALARDPATDLKPADDDKAERGLGWALIRQRVAARWRGRC</sequence>
<dbReference type="EMBL" id="CP158375">
    <property type="protein sequence ID" value="XDO96722.1"/>
    <property type="molecule type" value="Genomic_DNA"/>
</dbReference>
<feature type="transmembrane region" description="Helical" evidence="1">
    <location>
        <begin position="5"/>
        <end position="23"/>
    </location>
</feature>
<keyword evidence="1" id="KW-0472">Membrane</keyword>
<feature type="transmembrane region" description="Helical" evidence="1">
    <location>
        <begin position="43"/>
        <end position="65"/>
    </location>
</feature>
<feature type="transmembrane region" description="Helical" evidence="1">
    <location>
        <begin position="77"/>
        <end position="96"/>
    </location>
</feature>
<organism evidence="2">
    <name type="scientific">Caulobacter sp. 73W</name>
    <dbReference type="NCBI Taxonomy" id="3161137"/>
    <lineage>
        <taxon>Bacteria</taxon>
        <taxon>Pseudomonadati</taxon>
        <taxon>Pseudomonadota</taxon>
        <taxon>Alphaproteobacteria</taxon>
        <taxon>Caulobacterales</taxon>
        <taxon>Caulobacteraceae</taxon>
        <taxon>Caulobacter</taxon>
    </lineage>
</organism>
<proteinExistence type="predicted"/>
<keyword evidence="1" id="KW-0812">Transmembrane</keyword>
<gene>
    <name evidence="2" type="ORF">ABOZ73_18455</name>
</gene>
<evidence type="ECO:0008006" key="3">
    <source>
        <dbReference type="Google" id="ProtNLM"/>
    </source>
</evidence>
<evidence type="ECO:0000313" key="2">
    <source>
        <dbReference type="EMBL" id="XDO96722.1"/>
    </source>
</evidence>
<evidence type="ECO:0000256" key="1">
    <source>
        <dbReference type="SAM" id="Phobius"/>
    </source>
</evidence>
<reference evidence="2" key="1">
    <citation type="submission" date="2024-06" db="EMBL/GenBank/DDBJ databases">
        <title>Caulobacter inopinatus, sp. nov.</title>
        <authorList>
            <person name="Donachie S.P."/>
        </authorList>
    </citation>
    <scope>NUCLEOTIDE SEQUENCE</scope>
    <source>
        <strain evidence="2">73W</strain>
    </source>
</reference>
<accession>A0AB39KS76</accession>
<name>A0AB39KS76_9CAUL</name>
<keyword evidence="1" id="KW-1133">Transmembrane helix</keyword>
<feature type="transmembrane region" description="Helical" evidence="1">
    <location>
        <begin position="102"/>
        <end position="118"/>
    </location>
</feature>